<feature type="transmembrane region" description="Helical" evidence="9">
    <location>
        <begin position="139"/>
        <end position="161"/>
    </location>
</feature>
<evidence type="ECO:0000313" key="12">
    <source>
        <dbReference type="Proteomes" id="UP001552594"/>
    </source>
</evidence>
<keyword evidence="7" id="KW-0067">ATP-binding</keyword>
<dbReference type="InterPro" id="IPR050482">
    <property type="entry name" value="Sensor_HK_TwoCompSys"/>
</dbReference>
<accession>A0ABV3JWB4</accession>
<dbReference type="Proteomes" id="UP001552594">
    <property type="component" value="Unassembled WGS sequence"/>
</dbReference>
<gene>
    <name evidence="11" type="ORF">AB0L16_12025</name>
</gene>
<feature type="transmembrane region" description="Helical" evidence="9">
    <location>
        <begin position="90"/>
        <end position="108"/>
    </location>
</feature>
<dbReference type="InterPro" id="IPR036890">
    <property type="entry name" value="HATPase_C_sf"/>
</dbReference>
<evidence type="ECO:0000256" key="3">
    <source>
        <dbReference type="ARBA" id="ARBA00022553"/>
    </source>
</evidence>
<protein>
    <recommendedName>
        <fullName evidence="2">histidine kinase</fullName>
        <ecNumber evidence="2">2.7.13.3</ecNumber>
    </recommendedName>
</protein>
<keyword evidence="12" id="KW-1185">Reference proteome</keyword>
<proteinExistence type="predicted"/>
<keyword evidence="5" id="KW-0547">Nucleotide-binding</keyword>
<keyword evidence="6 11" id="KW-0418">Kinase</keyword>
<evidence type="ECO:0000313" key="11">
    <source>
        <dbReference type="EMBL" id="MEV5507188.1"/>
    </source>
</evidence>
<name>A0ABV3JWB4_STRON</name>
<dbReference type="Pfam" id="PF07730">
    <property type="entry name" value="HisKA_3"/>
    <property type="match status" value="1"/>
</dbReference>
<keyword evidence="4" id="KW-0808">Transferase</keyword>
<comment type="catalytic activity">
    <reaction evidence="1">
        <text>ATP + protein L-histidine = ADP + protein N-phospho-L-histidine.</text>
        <dbReference type="EC" id="2.7.13.3"/>
    </reaction>
</comment>
<evidence type="ECO:0000256" key="1">
    <source>
        <dbReference type="ARBA" id="ARBA00000085"/>
    </source>
</evidence>
<dbReference type="EC" id="2.7.13.3" evidence="2"/>
<dbReference type="InterPro" id="IPR011712">
    <property type="entry name" value="Sig_transdc_His_kin_sub3_dim/P"/>
</dbReference>
<dbReference type="Gene3D" id="1.20.5.1930">
    <property type="match status" value="1"/>
</dbReference>
<evidence type="ECO:0000256" key="7">
    <source>
        <dbReference type="ARBA" id="ARBA00022840"/>
    </source>
</evidence>
<dbReference type="RefSeq" id="WP_277751780.1">
    <property type="nucleotide sequence ID" value="NZ_JBFAUK010000007.1"/>
</dbReference>
<keyword evidence="9" id="KW-0472">Membrane</keyword>
<reference evidence="11 12" key="1">
    <citation type="submission" date="2024-06" db="EMBL/GenBank/DDBJ databases">
        <title>The Natural Products Discovery Center: Release of the First 8490 Sequenced Strains for Exploring Actinobacteria Biosynthetic Diversity.</title>
        <authorList>
            <person name="Kalkreuter E."/>
            <person name="Kautsar S.A."/>
            <person name="Yang D."/>
            <person name="Bader C.D."/>
            <person name="Teijaro C.N."/>
            <person name="Fluegel L."/>
            <person name="Davis C.M."/>
            <person name="Simpson J.R."/>
            <person name="Lauterbach L."/>
            <person name="Steele A.D."/>
            <person name="Gui C."/>
            <person name="Meng S."/>
            <person name="Li G."/>
            <person name="Viehrig K."/>
            <person name="Ye F."/>
            <person name="Su P."/>
            <person name="Kiefer A.F."/>
            <person name="Nichols A."/>
            <person name="Cepeda A.J."/>
            <person name="Yan W."/>
            <person name="Fan B."/>
            <person name="Jiang Y."/>
            <person name="Adhikari A."/>
            <person name="Zheng C.-J."/>
            <person name="Schuster L."/>
            <person name="Cowan T.M."/>
            <person name="Smanski M.J."/>
            <person name="Chevrette M.G."/>
            <person name="De Carvalho L.P.S."/>
            <person name="Shen B."/>
        </authorList>
    </citation>
    <scope>NUCLEOTIDE SEQUENCE [LARGE SCALE GENOMIC DNA]</scope>
    <source>
        <strain evidence="11 12">NPDC052347</strain>
    </source>
</reference>
<organism evidence="11 12">
    <name type="scientific">Streptomyces orinoci</name>
    <name type="common">Streptoverticillium orinoci</name>
    <dbReference type="NCBI Taxonomy" id="67339"/>
    <lineage>
        <taxon>Bacteria</taxon>
        <taxon>Bacillati</taxon>
        <taxon>Actinomycetota</taxon>
        <taxon>Actinomycetes</taxon>
        <taxon>Kitasatosporales</taxon>
        <taxon>Streptomycetaceae</taxon>
        <taxon>Streptomyces</taxon>
    </lineage>
</organism>
<evidence type="ECO:0000256" key="2">
    <source>
        <dbReference type="ARBA" id="ARBA00012438"/>
    </source>
</evidence>
<dbReference type="CDD" id="cd16917">
    <property type="entry name" value="HATPase_UhpB-NarQ-NarX-like"/>
    <property type="match status" value="1"/>
</dbReference>
<keyword evidence="9" id="KW-1133">Transmembrane helix</keyword>
<evidence type="ECO:0000256" key="4">
    <source>
        <dbReference type="ARBA" id="ARBA00022679"/>
    </source>
</evidence>
<evidence type="ECO:0000256" key="9">
    <source>
        <dbReference type="SAM" id="Phobius"/>
    </source>
</evidence>
<dbReference type="EMBL" id="JBFAUK010000007">
    <property type="protein sequence ID" value="MEV5507188.1"/>
    <property type="molecule type" value="Genomic_DNA"/>
</dbReference>
<evidence type="ECO:0000259" key="10">
    <source>
        <dbReference type="Pfam" id="PF07730"/>
    </source>
</evidence>
<dbReference type="PANTHER" id="PTHR24421:SF10">
    <property type="entry name" value="NITRATE_NITRITE SENSOR PROTEIN NARQ"/>
    <property type="match status" value="1"/>
</dbReference>
<keyword evidence="3" id="KW-0597">Phosphoprotein</keyword>
<evidence type="ECO:0000256" key="5">
    <source>
        <dbReference type="ARBA" id="ARBA00022741"/>
    </source>
</evidence>
<feature type="transmembrane region" description="Helical" evidence="9">
    <location>
        <begin position="115"/>
        <end position="133"/>
    </location>
</feature>
<dbReference type="PANTHER" id="PTHR24421">
    <property type="entry name" value="NITRATE/NITRITE SENSOR PROTEIN NARX-RELATED"/>
    <property type="match status" value="1"/>
</dbReference>
<keyword evidence="8" id="KW-0902">Two-component regulatory system</keyword>
<feature type="domain" description="Signal transduction histidine kinase subgroup 3 dimerisation and phosphoacceptor" evidence="10">
    <location>
        <begin position="181"/>
        <end position="245"/>
    </location>
</feature>
<keyword evidence="9" id="KW-0812">Transmembrane</keyword>
<dbReference type="SUPFAM" id="SSF55874">
    <property type="entry name" value="ATPase domain of HSP90 chaperone/DNA topoisomerase II/histidine kinase"/>
    <property type="match status" value="1"/>
</dbReference>
<evidence type="ECO:0000256" key="8">
    <source>
        <dbReference type="ARBA" id="ARBA00023012"/>
    </source>
</evidence>
<evidence type="ECO:0000256" key="6">
    <source>
        <dbReference type="ARBA" id="ARBA00022777"/>
    </source>
</evidence>
<comment type="caution">
    <text evidence="11">The sequence shown here is derived from an EMBL/GenBank/DDBJ whole genome shotgun (WGS) entry which is preliminary data.</text>
</comment>
<sequence length="403" mass="41775">MGNSPDLRRADLVLAVLLGAVTAGLAVTGAMAAWYGVAAAAATGALLLWAPLCWPRSRGRLGRPLLLAAALSLAGTVFKEPPDSGAGSWPQLLAVALLLVLLVPVVRWSPRHEAVTAGAVTALAVAAWSLPLLPDPSVLSLAGAAAFWTLPVLGAAVVGGYPRLMEHRRERLVADSRREQRLRLARDLHDFVAHDISGIVAQAQAARFVAASDPGQAGPALERIERAGLNALAAMDRMVRMLGEPDDGREAEGVEPLPGVSQLLSLVERFTADGGPEARLRMDAALASRLSHDTGSTAYRMVVEALTNVRRHAPGAPFVAVSLTEARTPAGDGAVEVRVVNGPSPAGGTGLRLERYGPGGQGLAGMRERVQATGGTLDFGAYQGGWRVAAVLPLAPVPAGRAS</sequence>
<dbReference type="Gene3D" id="3.30.565.10">
    <property type="entry name" value="Histidine kinase-like ATPase, C-terminal domain"/>
    <property type="match status" value="1"/>
</dbReference>
<dbReference type="GO" id="GO:0016301">
    <property type="term" value="F:kinase activity"/>
    <property type="evidence" value="ECO:0007669"/>
    <property type="project" value="UniProtKB-KW"/>
</dbReference>
<feature type="transmembrane region" description="Helical" evidence="9">
    <location>
        <begin position="12"/>
        <end position="28"/>
    </location>
</feature>